<protein>
    <submittedName>
        <fullName evidence="2">YdcF family protein</fullName>
    </submittedName>
</protein>
<sequence>MSQSRPLNGKKRKYDVIVVLGAAVWSRGRPSPTLDRRVRRGLELFRAGEADRLLFTGGLGRHPPAEAEVMRRIALDEGIDTSRIEVESASRNTMENAVNSAKIMTDRGWNSAVLVSDRIHLPRAALVFRSLGIKVRVRGVSGAWSQGPFRRWWHYPLYEMAAFFWYLGLIVTGRHRSEPGGSPH</sequence>
<dbReference type="Proteomes" id="UP000315252">
    <property type="component" value="Unassembled WGS sequence"/>
</dbReference>
<keyword evidence="3" id="KW-1185">Reference proteome</keyword>
<dbReference type="PANTHER" id="PTHR30336:SF20">
    <property type="entry name" value="DUF218 DOMAIN-CONTAINING PROTEIN"/>
    <property type="match status" value="1"/>
</dbReference>
<dbReference type="PANTHER" id="PTHR30336">
    <property type="entry name" value="INNER MEMBRANE PROTEIN, PROBABLE PERMEASE"/>
    <property type="match status" value="1"/>
</dbReference>
<comment type="caution">
    <text evidence="2">The sequence shown here is derived from an EMBL/GenBank/DDBJ whole genome shotgun (WGS) entry which is preliminary data.</text>
</comment>
<proteinExistence type="predicted"/>
<dbReference type="Gene3D" id="3.40.50.620">
    <property type="entry name" value="HUPs"/>
    <property type="match status" value="1"/>
</dbReference>
<dbReference type="InterPro" id="IPR003848">
    <property type="entry name" value="DUF218"/>
</dbReference>
<dbReference type="AlphaFoldDB" id="A0A545TGI0"/>
<evidence type="ECO:0000313" key="2">
    <source>
        <dbReference type="EMBL" id="TQV76231.1"/>
    </source>
</evidence>
<dbReference type="CDD" id="cd06259">
    <property type="entry name" value="YdcF-like"/>
    <property type="match status" value="1"/>
</dbReference>
<name>A0A545TGI0_9PROT</name>
<gene>
    <name evidence="2" type="ORF">FKG95_21595</name>
</gene>
<evidence type="ECO:0000259" key="1">
    <source>
        <dbReference type="Pfam" id="PF02698"/>
    </source>
</evidence>
<organism evidence="2 3">
    <name type="scientific">Denitrobaculum tricleocarpae</name>
    <dbReference type="NCBI Taxonomy" id="2591009"/>
    <lineage>
        <taxon>Bacteria</taxon>
        <taxon>Pseudomonadati</taxon>
        <taxon>Pseudomonadota</taxon>
        <taxon>Alphaproteobacteria</taxon>
        <taxon>Rhodospirillales</taxon>
        <taxon>Rhodospirillaceae</taxon>
        <taxon>Denitrobaculum</taxon>
    </lineage>
</organism>
<dbReference type="Pfam" id="PF02698">
    <property type="entry name" value="DUF218"/>
    <property type="match status" value="1"/>
</dbReference>
<reference evidence="2 3" key="1">
    <citation type="submission" date="2019-06" db="EMBL/GenBank/DDBJ databases">
        <title>Whole genome sequence for Rhodospirillaceae sp. R148.</title>
        <authorList>
            <person name="Wang G."/>
        </authorList>
    </citation>
    <scope>NUCLEOTIDE SEQUENCE [LARGE SCALE GENOMIC DNA]</scope>
    <source>
        <strain evidence="2 3">R148</strain>
    </source>
</reference>
<evidence type="ECO:0000313" key="3">
    <source>
        <dbReference type="Proteomes" id="UP000315252"/>
    </source>
</evidence>
<dbReference type="GO" id="GO:0005886">
    <property type="term" value="C:plasma membrane"/>
    <property type="evidence" value="ECO:0007669"/>
    <property type="project" value="TreeGrafter"/>
</dbReference>
<dbReference type="InterPro" id="IPR014729">
    <property type="entry name" value="Rossmann-like_a/b/a_fold"/>
</dbReference>
<feature type="domain" description="DUF218" evidence="1">
    <location>
        <begin position="15"/>
        <end position="135"/>
    </location>
</feature>
<dbReference type="OrthoDB" id="9809813at2"/>
<dbReference type="EMBL" id="VHSH01000008">
    <property type="protein sequence ID" value="TQV76231.1"/>
    <property type="molecule type" value="Genomic_DNA"/>
</dbReference>
<accession>A0A545TGI0</accession>
<dbReference type="InterPro" id="IPR051599">
    <property type="entry name" value="Cell_Envelope_Assoc"/>
</dbReference>